<feature type="binding site" evidence="4">
    <location>
        <position position="47"/>
    </location>
    <ligand>
        <name>Mg(2+)</name>
        <dbReference type="ChEBI" id="CHEBI:18420"/>
    </ligand>
</feature>
<dbReference type="GO" id="GO:0003924">
    <property type="term" value="F:GTPase activity"/>
    <property type="evidence" value="ECO:0007669"/>
    <property type="project" value="InterPro"/>
</dbReference>
<keyword evidence="2 3" id="KW-0342">GTP-binding</keyword>
<evidence type="ECO:0008006" key="8">
    <source>
        <dbReference type="Google" id="ProtNLM"/>
    </source>
</evidence>
<dbReference type="FunCoup" id="A5DW91">
    <property type="interactions" value="49"/>
</dbReference>
<feature type="binding site" evidence="4">
    <location>
        <position position="30"/>
    </location>
    <ligand>
        <name>Mg(2+)</name>
        <dbReference type="ChEBI" id="CHEBI:18420"/>
    </ligand>
</feature>
<dbReference type="InterPro" id="IPR044612">
    <property type="entry name" value="ARL2/3"/>
</dbReference>
<dbReference type="VEuPathDB" id="FungiDB:LELG_01627"/>
<dbReference type="SUPFAM" id="SSF52540">
    <property type="entry name" value="P-loop containing nucleoside triphosphate hydrolases"/>
    <property type="match status" value="1"/>
</dbReference>
<dbReference type="PROSITE" id="PS51417">
    <property type="entry name" value="ARF"/>
    <property type="match status" value="1"/>
</dbReference>
<dbReference type="Proteomes" id="UP000001996">
    <property type="component" value="Unassembled WGS sequence"/>
</dbReference>
<keyword evidence="4" id="KW-0479">Metal-binding</keyword>
<dbReference type="GO" id="GO:0006457">
    <property type="term" value="P:protein folding"/>
    <property type="evidence" value="ECO:0007669"/>
    <property type="project" value="EnsemblFungi"/>
</dbReference>
<accession>A5DW91</accession>
<evidence type="ECO:0000313" key="6">
    <source>
        <dbReference type="EMBL" id="EDK43449.1"/>
    </source>
</evidence>
<dbReference type="GO" id="GO:0005525">
    <property type="term" value="F:GTP binding"/>
    <property type="evidence" value="ECO:0007669"/>
    <property type="project" value="UniProtKB-KW"/>
</dbReference>
<dbReference type="OrthoDB" id="2011769at2759"/>
<keyword evidence="4" id="KW-0460">Magnesium</keyword>
<dbReference type="STRING" id="379508.A5DW91"/>
<keyword evidence="1 3" id="KW-0547">Nucleotide-binding</keyword>
<dbReference type="AlphaFoldDB" id="A5DW91"/>
<comment type="similarity">
    <text evidence="5">Belongs to the small GTPase superfamily. Arf family.</text>
</comment>
<evidence type="ECO:0000256" key="4">
    <source>
        <dbReference type="PIRSR" id="PIRSR606689-2"/>
    </source>
</evidence>
<evidence type="ECO:0000256" key="2">
    <source>
        <dbReference type="ARBA" id="ARBA00023134"/>
    </source>
</evidence>
<gene>
    <name evidence="6" type="ORF">LELG_01627</name>
</gene>
<dbReference type="KEGG" id="lel:PVL30_001598"/>
<name>A5DW91_LODEL</name>
<proteinExistence type="inferred from homology"/>
<feature type="binding site" evidence="3">
    <location>
        <begin position="127"/>
        <end position="130"/>
    </location>
    <ligand>
        <name>GTP</name>
        <dbReference type="ChEBI" id="CHEBI:37565"/>
    </ligand>
</feature>
<protein>
    <recommendedName>
        <fullName evidence="8">ADP-ribosylation factor-like protein 2</fullName>
    </recommendedName>
</protein>
<sequence>MGLLTIIKKQKRKDKEIRVLTLGLDNAGKTTIIKRMLRQDNSLIAPTMGFEINTLVYGDHMLNIWDIGGQTTLRAFWGNYFDKTDVVIWVVDGLSIERLDESFKELYEKIILQQDRLMGLYLCIVVNKIDLIDGEAERQKVGKEVEKVLGLDDSNKIDSDHWCITLVSGKTGEGIDNVLDWIVTRDY</sequence>
<dbReference type="eggNOG" id="KOG0073">
    <property type="taxonomic scope" value="Eukaryota"/>
</dbReference>
<dbReference type="GO" id="GO:0007021">
    <property type="term" value="P:tubulin complex assembly"/>
    <property type="evidence" value="ECO:0007669"/>
    <property type="project" value="EnsemblFungi"/>
</dbReference>
<dbReference type="PRINTS" id="PR00328">
    <property type="entry name" value="SAR1GTPBP"/>
</dbReference>
<evidence type="ECO:0000256" key="5">
    <source>
        <dbReference type="RuleBase" id="RU003925"/>
    </source>
</evidence>
<dbReference type="InParanoid" id="A5DW91"/>
<reference evidence="6 7" key="1">
    <citation type="journal article" date="2009" name="Nature">
        <title>Evolution of pathogenicity and sexual reproduction in eight Candida genomes.</title>
        <authorList>
            <person name="Butler G."/>
            <person name="Rasmussen M.D."/>
            <person name="Lin M.F."/>
            <person name="Santos M.A."/>
            <person name="Sakthikumar S."/>
            <person name="Munro C.A."/>
            <person name="Rheinbay E."/>
            <person name="Grabherr M."/>
            <person name="Forche A."/>
            <person name="Reedy J.L."/>
            <person name="Agrafioti I."/>
            <person name="Arnaud M.B."/>
            <person name="Bates S."/>
            <person name="Brown A.J."/>
            <person name="Brunke S."/>
            <person name="Costanzo M.C."/>
            <person name="Fitzpatrick D.A."/>
            <person name="de Groot P.W."/>
            <person name="Harris D."/>
            <person name="Hoyer L.L."/>
            <person name="Hube B."/>
            <person name="Klis F.M."/>
            <person name="Kodira C."/>
            <person name="Lennard N."/>
            <person name="Logue M.E."/>
            <person name="Martin R."/>
            <person name="Neiman A.M."/>
            <person name="Nikolaou E."/>
            <person name="Quail M.A."/>
            <person name="Quinn J."/>
            <person name="Santos M.C."/>
            <person name="Schmitzberger F.F."/>
            <person name="Sherlock G."/>
            <person name="Shah P."/>
            <person name="Silverstein K.A."/>
            <person name="Skrzypek M.S."/>
            <person name="Soll D."/>
            <person name="Staggs R."/>
            <person name="Stansfield I."/>
            <person name="Stumpf M.P."/>
            <person name="Sudbery P.E."/>
            <person name="Srikantha T."/>
            <person name="Zeng Q."/>
            <person name="Berman J."/>
            <person name="Berriman M."/>
            <person name="Heitman J."/>
            <person name="Gow N.A."/>
            <person name="Lorenz M.C."/>
            <person name="Birren B.W."/>
            <person name="Kellis M."/>
            <person name="Cuomo C.A."/>
        </authorList>
    </citation>
    <scope>NUCLEOTIDE SEQUENCE [LARGE SCALE GENOMIC DNA]</scope>
    <source>
        <strain evidence="7">ATCC 11503 / BCRC 21390 / CBS 2605 / JCM 1781 / NBRC 1676 / NRRL YB-4239</strain>
    </source>
</reference>
<dbReference type="SMART" id="SM00177">
    <property type="entry name" value="ARF"/>
    <property type="match status" value="1"/>
</dbReference>
<dbReference type="SMART" id="SM00178">
    <property type="entry name" value="SAR"/>
    <property type="match status" value="1"/>
</dbReference>
<dbReference type="InterPro" id="IPR005225">
    <property type="entry name" value="Small_GTP-bd"/>
</dbReference>
<dbReference type="GeneID" id="5234556"/>
<feature type="binding site" evidence="3">
    <location>
        <begin position="23"/>
        <end position="30"/>
    </location>
    <ligand>
        <name>GTP</name>
        <dbReference type="ChEBI" id="CHEBI:37565"/>
    </ligand>
</feature>
<dbReference type="GO" id="GO:0046872">
    <property type="term" value="F:metal ion binding"/>
    <property type="evidence" value="ECO:0007669"/>
    <property type="project" value="UniProtKB-KW"/>
</dbReference>
<evidence type="ECO:0000256" key="1">
    <source>
        <dbReference type="ARBA" id="ARBA00022741"/>
    </source>
</evidence>
<organism evidence="6 7">
    <name type="scientific">Lodderomyces elongisporus (strain ATCC 11503 / CBS 2605 / JCM 1781 / NBRC 1676 / NRRL YB-4239)</name>
    <name type="common">Yeast</name>
    <name type="synonym">Saccharomyces elongisporus</name>
    <dbReference type="NCBI Taxonomy" id="379508"/>
    <lineage>
        <taxon>Eukaryota</taxon>
        <taxon>Fungi</taxon>
        <taxon>Dikarya</taxon>
        <taxon>Ascomycota</taxon>
        <taxon>Saccharomycotina</taxon>
        <taxon>Pichiomycetes</taxon>
        <taxon>Debaryomycetaceae</taxon>
        <taxon>Candida/Lodderomyces clade</taxon>
        <taxon>Lodderomyces</taxon>
    </lineage>
</organism>
<dbReference type="NCBIfam" id="TIGR00231">
    <property type="entry name" value="small_GTP"/>
    <property type="match status" value="1"/>
</dbReference>
<feature type="binding site" evidence="3">
    <location>
        <position position="69"/>
    </location>
    <ligand>
        <name>GTP</name>
        <dbReference type="ChEBI" id="CHEBI:37565"/>
    </ligand>
</feature>
<evidence type="ECO:0000313" key="7">
    <source>
        <dbReference type="Proteomes" id="UP000001996"/>
    </source>
</evidence>
<dbReference type="Pfam" id="PF00025">
    <property type="entry name" value="Arf"/>
    <property type="match status" value="1"/>
</dbReference>
<dbReference type="HOGENOM" id="CLU_040729_12_3_1"/>
<dbReference type="InterPro" id="IPR027417">
    <property type="entry name" value="P-loop_NTPase"/>
</dbReference>
<dbReference type="Gene3D" id="3.40.50.300">
    <property type="entry name" value="P-loop containing nucleotide triphosphate hydrolases"/>
    <property type="match status" value="1"/>
</dbReference>
<dbReference type="PANTHER" id="PTHR45697">
    <property type="entry name" value="ADP-RIBOSYLATION FACTOR-LIKE PROTEIN 2-RELATED"/>
    <property type="match status" value="1"/>
</dbReference>
<dbReference type="OMA" id="KTHHWQI"/>
<dbReference type="EMBL" id="CH981525">
    <property type="protein sequence ID" value="EDK43449.1"/>
    <property type="molecule type" value="Genomic_DNA"/>
</dbReference>
<evidence type="ECO:0000256" key="3">
    <source>
        <dbReference type="PIRSR" id="PIRSR606689-1"/>
    </source>
</evidence>
<dbReference type="InterPro" id="IPR006689">
    <property type="entry name" value="Small_GTPase_ARF/SAR"/>
</dbReference>
<dbReference type="RefSeq" id="XP_001526799.1">
    <property type="nucleotide sequence ID" value="XM_001526749.1"/>
</dbReference>
<keyword evidence="7" id="KW-1185">Reference proteome</keyword>